<evidence type="ECO:0000313" key="9">
    <source>
        <dbReference type="EMBL" id="NYB72729.1"/>
    </source>
</evidence>
<evidence type="ECO:0000256" key="1">
    <source>
        <dbReference type="ARBA" id="ARBA00004651"/>
    </source>
</evidence>
<evidence type="ECO:0000259" key="8">
    <source>
        <dbReference type="PROSITE" id="PS50850"/>
    </source>
</evidence>
<dbReference type="InterPro" id="IPR050189">
    <property type="entry name" value="MFS_Efflux_Transporters"/>
</dbReference>
<feature type="transmembrane region" description="Helical" evidence="7">
    <location>
        <begin position="155"/>
        <end position="179"/>
    </location>
</feature>
<feature type="transmembrane region" description="Helical" evidence="7">
    <location>
        <begin position="39"/>
        <end position="59"/>
    </location>
</feature>
<comment type="caution">
    <text evidence="9">The sequence shown here is derived from an EMBL/GenBank/DDBJ whole genome shotgun (WGS) entry which is preliminary data.</text>
</comment>
<dbReference type="PANTHER" id="PTHR43124:SF3">
    <property type="entry name" value="CHLORAMPHENICOL EFFLUX PUMP RV0191"/>
    <property type="match status" value="1"/>
</dbReference>
<feature type="transmembrane region" description="Helical" evidence="7">
    <location>
        <begin position="96"/>
        <end position="119"/>
    </location>
</feature>
<keyword evidence="6 7" id="KW-0472">Membrane</keyword>
<evidence type="ECO:0000256" key="6">
    <source>
        <dbReference type="ARBA" id="ARBA00023136"/>
    </source>
</evidence>
<dbReference type="AlphaFoldDB" id="A0A974GUY1"/>
<feature type="transmembrane region" description="Helical" evidence="7">
    <location>
        <begin position="211"/>
        <end position="229"/>
    </location>
</feature>
<organism evidence="9 10">
    <name type="scientific">Sedimentibacter hydroxybenzoicus DSM 7310</name>
    <dbReference type="NCBI Taxonomy" id="1123245"/>
    <lineage>
        <taxon>Bacteria</taxon>
        <taxon>Bacillati</taxon>
        <taxon>Bacillota</taxon>
        <taxon>Tissierellia</taxon>
        <taxon>Sedimentibacter</taxon>
    </lineage>
</organism>
<feature type="transmembrane region" description="Helical" evidence="7">
    <location>
        <begin position="71"/>
        <end position="90"/>
    </location>
</feature>
<feature type="transmembrane region" description="Helical" evidence="7">
    <location>
        <begin position="131"/>
        <end position="149"/>
    </location>
</feature>
<evidence type="ECO:0000256" key="5">
    <source>
        <dbReference type="ARBA" id="ARBA00022989"/>
    </source>
</evidence>
<evidence type="ECO:0000256" key="7">
    <source>
        <dbReference type="SAM" id="Phobius"/>
    </source>
</evidence>
<feature type="transmembrane region" description="Helical" evidence="7">
    <location>
        <begin position="342"/>
        <end position="362"/>
    </location>
</feature>
<sequence>MKKVSVLRFYIMILLINAMNCVILPILPTIYKNLNLPDYMFGIAFGFVAAGMFLFSPFWGRVGDKLGHTNTLIITSLGYAAAQLMLFYARGTFTTLVARFLGGSFAGGIMVAFLAYVTNSSAGGTLRTKHMSYYAAILSLSNSLGYFIGGVMGSYSIALVFAFQIVVLILCCLYLYFFVGEPETKCSHVNTVKSINPFVALIGIREVATKTFIVFLIAVFLTTFATISFDNVLNYFIKDEFNFPSSYNGYIKAAVGIIGLVSNITINVFIAEKTNIRTSIVYILVLCGISAGALCFIQDIPIFIAVTLIHFTVNAIYLPILQVMATESNDKSNTGTISGTFNAIRSLGMFVGSMIIGFIYAFDKRITFAFIGLIFLIGAVTCMIYRQIKAKMINEG</sequence>
<feature type="transmembrane region" description="Helical" evidence="7">
    <location>
        <begin position="249"/>
        <end position="270"/>
    </location>
</feature>
<feature type="transmembrane region" description="Helical" evidence="7">
    <location>
        <begin position="279"/>
        <end position="297"/>
    </location>
</feature>
<dbReference type="InterPro" id="IPR020846">
    <property type="entry name" value="MFS_dom"/>
</dbReference>
<proteinExistence type="predicted"/>
<dbReference type="SUPFAM" id="SSF103473">
    <property type="entry name" value="MFS general substrate transporter"/>
    <property type="match status" value="1"/>
</dbReference>
<dbReference type="GO" id="GO:0022857">
    <property type="term" value="F:transmembrane transporter activity"/>
    <property type="evidence" value="ECO:0007669"/>
    <property type="project" value="InterPro"/>
</dbReference>
<evidence type="ECO:0000313" key="10">
    <source>
        <dbReference type="Proteomes" id="UP000611629"/>
    </source>
</evidence>
<dbReference type="InterPro" id="IPR011701">
    <property type="entry name" value="MFS"/>
</dbReference>
<comment type="subcellular location">
    <subcellularLocation>
        <location evidence="1">Cell membrane</location>
        <topology evidence="1">Multi-pass membrane protein</topology>
    </subcellularLocation>
</comment>
<evidence type="ECO:0000256" key="3">
    <source>
        <dbReference type="ARBA" id="ARBA00022475"/>
    </source>
</evidence>
<dbReference type="PROSITE" id="PS50850">
    <property type="entry name" value="MFS"/>
    <property type="match status" value="1"/>
</dbReference>
<evidence type="ECO:0000256" key="4">
    <source>
        <dbReference type="ARBA" id="ARBA00022692"/>
    </source>
</evidence>
<dbReference type="Proteomes" id="UP000611629">
    <property type="component" value="Unassembled WGS sequence"/>
</dbReference>
<accession>A0A974GUY1</accession>
<keyword evidence="2" id="KW-0813">Transport</keyword>
<keyword evidence="3" id="KW-1003">Cell membrane</keyword>
<feature type="domain" description="Major facilitator superfamily (MFS) profile" evidence="8">
    <location>
        <begin position="5"/>
        <end position="390"/>
    </location>
</feature>
<reference evidence="9" key="1">
    <citation type="submission" date="2020-07" db="EMBL/GenBank/DDBJ databases">
        <title>Genomic analysis of a strain of Sedimentibacter Hydroxybenzoicus DSM7310.</title>
        <authorList>
            <person name="Ma S."/>
        </authorList>
    </citation>
    <scope>NUCLEOTIDE SEQUENCE</scope>
    <source>
        <strain evidence="9">DSM 7310</strain>
    </source>
</reference>
<keyword evidence="10" id="KW-1185">Reference proteome</keyword>
<dbReference type="GO" id="GO:0005886">
    <property type="term" value="C:plasma membrane"/>
    <property type="evidence" value="ECO:0007669"/>
    <property type="project" value="UniProtKB-SubCell"/>
</dbReference>
<dbReference type="Gene3D" id="1.20.1250.20">
    <property type="entry name" value="MFS general substrate transporter like domains"/>
    <property type="match status" value="1"/>
</dbReference>
<feature type="transmembrane region" description="Helical" evidence="7">
    <location>
        <begin position="7"/>
        <end position="27"/>
    </location>
</feature>
<feature type="transmembrane region" description="Helical" evidence="7">
    <location>
        <begin position="368"/>
        <end position="385"/>
    </location>
</feature>
<name>A0A974GUY1_SEDHY</name>
<keyword evidence="5 7" id="KW-1133">Transmembrane helix</keyword>
<dbReference type="PANTHER" id="PTHR43124">
    <property type="entry name" value="PURINE EFFLUX PUMP PBUE"/>
    <property type="match status" value="1"/>
</dbReference>
<protein>
    <submittedName>
        <fullName evidence="9">MFS transporter</fullName>
    </submittedName>
</protein>
<dbReference type="RefSeq" id="WP_179236409.1">
    <property type="nucleotide sequence ID" value="NZ_JACBNQ010000001.1"/>
</dbReference>
<evidence type="ECO:0000256" key="2">
    <source>
        <dbReference type="ARBA" id="ARBA00022448"/>
    </source>
</evidence>
<gene>
    <name evidence="9" type="ORF">HZF24_01090</name>
</gene>
<feature type="transmembrane region" description="Helical" evidence="7">
    <location>
        <begin position="303"/>
        <end position="321"/>
    </location>
</feature>
<keyword evidence="4 7" id="KW-0812">Transmembrane</keyword>
<dbReference type="InterPro" id="IPR036259">
    <property type="entry name" value="MFS_trans_sf"/>
</dbReference>
<dbReference type="Pfam" id="PF07690">
    <property type="entry name" value="MFS_1"/>
    <property type="match status" value="1"/>
</dbReference>
<dbReference type="EMBL" id="JACBNQ010000001">
    <property type="protein sequence ID" value="NYB72729.1"/>
    <property type="molecule type" value="Genomic_DNA"/>
</dbReference>